<dbReference type="AlphaFoldDB" id="A0A392RVQ7"/>
<keyword evidence="2" id="KW-1185">Reference proteome</keyword>
<dbReference type="EMBL" id="LXQA010277579">
    <property type="protein sequence ID" value="MCI40247.1"/>
    <property type="molecule type" value="Genomic_DNA"/>
</dbReference>
<protein>
    <submittedName>
        <fullName evidence="1">Otubain</fullName>
    </submittedName>
</protein>
<organism evidence="1 2">
    <name type="scientific">Trifolium medium</name>
    <dbReference type="NCBI Taxonomy" id="97028"/>
    <lineage>
        <taxon>Eukaryota</taxon>
        <taxon>Viridiplantae</taxon>
        <taxon>Streptophyta</taxon>
        <taxon>Embryophyta</taxon>
        <taxon>Tracheophyta</taxon>
        <taxon>Spermatophyta</taxon>
        <taxon>Magnoliopsida</taxon>
        <taxon>eudicotyledons</taxon>
        <taxon>Gunneridae</taxon>
        <taxon>Pentapetalae</taxon>
        <taxon>rosids</taxon>
        <taxon>fabids</taxon>
        <taxon>Fabales</taxon>
        <taxon>Fabaceae</taxon>
        <taxon>Papilionoideae</taxon>
        <taxon>50 kb inversion clade</taxon>
        <taxon>NPAAA clade</taxon>
        <taxon>Hologalegina</taxon>
        <taxon>IRL clade</taxon>
        <taxon>Trifolieae</taxon>
        <taxon>Trifolium</taxon>
    </lineage>
</organism>
<name>A0A392RVQ7_9FABA</name>
<evidence type="ECO:0000313" key="2">
    <source>
        <dbReference type="Proteomes" id="UP000265520"/>
    </source>
</evidence>
<comment type="caution">
    <text evidence="1">The sequence shown here is derived from an EMBL/GenBank/DDBJ whole genome shotgun (WGS) entry which is preliminary data.</text>
</comment>
<accession>A0A392RVQ7</accession>
<feature type="non-terminal residue" evidence="1">
    <location>
        <position position="93"/>
    </location>
</feature>
<evidence type="ECO:0000313" key="1">
    <source>
        <dbReference type="EMBL" id="MCI40247.1"/>
    </source>
</evidence>
<sequence length="93" mass="10568">MLINMFIELQKDFQQSIIFRDERFTGMVLWSELQGNISREAVYYLVDEVSRADSVGMDKAKRGCLLMSTMRLLCACSLAKTVKEGKPISLADI</sequence>
<reference evidence="1 2" key="1">
    <citation type="journal article" date="2018" name="Front. Plant Sci.">
        <title>Red Clover (Trifolium pratense) and Zigzag Clover (T. medium) - A Picture of Genomic Similarities and Differences.</title>
        <authorList>
            <person name="Dluhosova J."/>
            <person name="Istvanek J."/>
            <person name="Nedelnik J."/>
            <person name="Repkova J."/>
        </authorList>
    </citation>
    <scope>NUCLEOTIDE SEQUENCE [LARGE SCALE GENOMIC DNA]</scope>
    <source>
        <strain evidence="2">cv. 10/8</strain>
        <tissue evidence="1">Leaf</tissue>
    </source>
</reference>
<dbReference type="Proteomes" id="UP000265520">
    <property type="component" value="Unassembled WGS sequence"/>
</dbReference>
<proteinExistence type="predicted"/>